<accession>A0A1Q3APZ1</accession>
<proteinExistence type="predicted"/>
<organism evidence="1 2">
    <name type="scientific">Cephalotus follicularis</name>
    <name type="common">Albany pitcher plant</name>
    <dbReference type="NCBI Taxonomy" id="3775"/>
    <lineage>
        <taxon>Eukaryota</taxon>
        <taxon>Viridiplantae</taxon>
        <taxon>Streptophyta</taxon>
        <taxon>Embryophyta</taxon>
        <taxon>Tracheophyta</taxon>
        <taxon>Spermatophyta</taxon>
        <taxon>Magnoliopsida</taxon>
        <taxon>eudicotyledons</taxon>
        <taxon>Gunneridae</taxon>
        <taxon>Pentapetalae</taxon>
        <taxon>rosids</taxon>
        <taxon>fabids</taxon>
        <taxon>Oxalidales</taxon>
        <taxon>Cephalotaceae</taxon>
        <taxon>Cephalotus</taxon>
    </lineage>
</organism>
<comment type="caution">
    <text evidence="1">The sequence shown here is derived from an EMBL/GenBank/DDBJ whole genome shotgun (WGS) entry which is preliminary data.</text>
</comment>
<reference evidence="2" key="1">
    <citation type="submission" date="2016-04" db="EMBL/GenBank/DDBJ databases">
        <title>Cephalotus genome sequencing.</title>
        <authorList>
            <person name="Fukushima K."/>
            <person name="Hasebe M."/>
            <person name="Fang X."/>
        </authorList>
    </citation>
    <scope>NUCLEOTIDE SEQUENCE [LARGE SCALE GENOMIC DNA]</scope>
    <source>
        <strain evidence="2">cv. St1</strain>
    </source>
</reference>
<gene>
    <name evidence="1" type="ORF">CFOL_v3_01334</name>
</gene>
<evidence type="ECO:0000313" key="1">
    <source>
        <dbReference type="EMBL" id="GAV57798.1"/>
    </source>
</evidence>
<sequence length="138" mass="15885">MGFHNLNSKMGVEVYTPNHCARQFGFIQGIPLPNYSSLNDTLVGRVIFMDDSGPAIMIENYQKLVTDFYLVKTPTDPYCSFSFQSWSTDYMHHWCTIDLSVLLTRFSPNNDIVQAATEKRKRLIGIEFLFFVLLSRSN</sequence>
<protein>
    <submittedName>
        <fullName evidence="1">Uncharacterized protein</fullName>
    </submittedName>
</protein>
<dbReference type="InParanoid" id="A0A1Q3APZ1"/>
<dbReference type="EMBL" id="BDDD01000042">
    <property type="protein sequence ID" value="GAV57798.1"/>
    <property type="molecule type" value="Genomic_DNA"/>
</dbReference>
<dbReference type="AlphaFoldDB" id="A0A1Q3APZ1"/>
<evidence type="ECO:0000313" key="2">
    <source>
        <dbReference type="Proteomes" id="UP000187406"/>
    </source>
</evidence>
<name>A0A1Q3APZ1_CEPFO</name>
<dbReference type="Proteomes" id="UP000187406">
    <property type="component" value="Unassembled WGS sequence"/>
</dbReference>
<keyword evidence="2" id="KW-1185">Reference proteome</keyword>